<proteinExistence type="predicted"/>
<dbReference type="EMBL" id="BRXZ01006600">
    <property type="protein sequence ID" value="GMH63219.1"/>
    <property type="molecule type" value="Genomic_DNA"/>
</dbReference>
<name>A0A9W7A7B2_9STRA</name>
<feature type="non-terminal residue" evidence="2">
    <location>
        <position position="23"/>
    </location>
</feature>
<keyword evidence="3" id="KW-1185">Reference proteome</keyword>
<dbReference type="AlphaFoldDB" id="A0A9W7A7B2"/>
<evidence type="ECO:0000256" key="1">
    <source>
        <dbReference type="SAM" id="MobiDB-lite"/>
    </source>
</evidence>
<organism evidence="2 3">
    <name type="scientific">Triparma retinervis</name>
    <dbReference type="NCBI Taxonomy" id="2557542"/>
    <lineage>
        <taxon>Eukaryota</taxon>
        <taxon>Sar</taxon>
        <taxon>Stramenopiles</taxon>
        <taxon>Ochrophyta</taxon>
        <taxon>Bolidophyceae</taxon>
        <taxon>Parmales</taxon>
        <taxon>Triparmaceae</taxon>
        <taxon>Triparma</taxon>
    </lineage>
</organism>
<feature type="compositionally biased region" description="Basic residues" evidence="1">
    <location>
        <begin position="10"/>
        <end position="23"/>
    </location>
</feature>
<gene>
    <name evidence="2" type="ORF">TrRE_jg385</name>
</gene>
<reference evidence="2" key="1">
    <citation type="submission" date="2022-07" db="EMBL/GenBank/DDBJ databases">
        <title>Genome analysis of Parmales, a sister group of diatoms, reveals the evolutionary specialization of diatoms from phago-mixotrophs to photoautotrophs.</title>
        <authorList>
            <person name="Ban H."/>
            <person name="Sato S."/>
            <person name="Yoshikawa S."/>
            <person name="Kazumasa Y."/>
            <person name="Nakamura Y."/>
            <person name="Ichinomiya M."/>
            <person name="Saitoh K."/>
            <person name="Sato N."/>
            <person name="Blanc-Mathieu R."/>
            <person name="Endo H."/>
            <person name="Kuwata A."/>
            <person name="Ogata H."/>
        </authorList>
    </citation>
    <scope>NUCLEOTIDE SEQUENCE</scope>
</reference>
<protein>
    <submittedName>
        <fullName evidence="2">Uncharacterized protein</fullName>
    </submittedName>
</protein>
<dbReference type="Proteomes" id="UP001165082">
    <property type="component" value="Unassembled WGS sequence"/>
</dbReference>
<evidence type="ECO:0000313" key="2">
    <source>
        <dbReference type="EMBL" id="GMH63219.1"/>
    </source>
</evidence>
<sequence>MDVEGETKLNKKNKKKKNINAGE</sequence>
<evidence type="ECO:0000313" key="3">
    <source>
        <dbReference type="Proteomes" id="UP001165082"/>
    </source>
</evidence>
<accession>A0A9W7A7B2</accession>
<comment type="caution">
    <text evidence="2">The sequence shown here is derived from an EMBL/GenBank/DDBJ whole genome shotgun (WGS) entry which is preliminary data.</text>
</comment>
<feature type="region of interest" description="Disordered" evidence="1">
    <location>
        <begin position="1"/>
        <end position="23"/>
    </location>
</feature>